<evidence type="ECO:0000256" key="1">
    <source>
        <dbReference type="ARBA" id="ARBA00008059"/>
    </source>
</evidence>
<reference evidence="3 4" key="1">
    <citation type="submission" date="2019-08" db="EMBL/GenBank/DDBJ databases">
        <authorList>
            <person name="Shi S."/>
        </authorList>
    </citation>
    <scope>NUCLEOTIDE SEQUENCE [LARGE SCALE GENOMIC DNA]</scope>
    <source>
        <strain evidence="3 4">GY10130</strain>
    </source>
</reference>
<evidence type="ECO:0000313" key="4">
    <source>
        <dbReference type="Proteomes" id="UP000321926"/>
    </source>
</evidence>
<name>A0A5C8IH58_9BACT</name>
<dbReference type="Proteomes" id="UP000321926">
    <property type="component" value="Unassembled WGS sequence"/>
</dbReference>
<proteinExistence type="inferred from homology"/>
<organism evidence="3 4">
    <name type="scientific">Pontibacter qinzhouensis</name>
    <dbReference type="NCBI Taxonomy" id="2603253"/>
    <lineage>
        <taxon>Bacteria</taxon>
        <taxon>Pseudomonadati</taxon>
        <taxon>Bacteroidota</taxon>
        <taxon>Cytophagia</taxon>
        <taxon>Cytophagales</taxon>
        <taxon>Hymenobacteraceae</taxon>
        <taxon>Pontibacter</taxon>
    </lineage>
</organism>
<comment type="similarity">
    <text evidence="1">Belongs to the IS21/IS1162 putative ATP-binding protein family.</text>
</comment>
<comment type="caution">
    <text evidence="3">The sequence shown here is derived from an EMBL/GenBank/DDBJ whole genome shotgun (WGS) entry which is preliminary data.</text>
</comment>
<dbReference type="PANTHER" id="PTHR30050:SF4">
    <property type="entry name" value="ATP-BINDING PROTEIN RV3427C IN INSERTION SEQUENCE-RELATED"/>
    <property type="match status" value="1"/>
</dbReference>
<dbReference type="InterPro" id="IPR027417">
    <property type="entry name" value="P-loop_NTPase"/>
</dbReference>
<dbReference type="GO" id="GO:0005524">
    <property type="term" value="F:ATP binding"/>
    <property type="evidence" value="ECO:0007669"/>
    <property type="project" value="InterPro"/>
</dbReference>
<dbReference type="SMART" id="SM00382">
    <property type="entry name" value="AAA"/>
    <property type="match status" value="1"/>
</dbReference>
<dbReference type="GO" id="GO:0006260">
    <property type="term" value="P:DNA replication"/>
    <property type="evidence" value="ECO:0007669"/>
    <property type="project" value="TreeGrafter"/>
</dbReference>
<gene>
    <name evidence="3" type="ORF">FVR03_23800</name>
</gene>
<feature type="non-terminal residue" evidence="3">
    <location>
        <position position="1"/>
    </location>
</feature>
<evidence type="ECO:0000259" key="2">
    <source>
        <dbReference type="SMART" id="SM00382"/>
    </source>
</evidence>
<dbReference type="Gene3D" id="3.40.50.300">
    <property type="entry name" value="P-loop containing nucleotide triphosphate hydrolases"/>
    <property type="match status" value="1"/>
</dbReference>
<protein>
    <submittedName>
        <fullName evidence="3">AAA family ATPase</fullName>
    </submittedName>
</protein>
<keyword evidence="4" id="KW-1185">Reference proteome</keyword>
<evidence type="ECO:0000313" key="3">
    <source>
        <dbReference type="EMBL" id="TXK20968.1"/>
    </source>
</evidence>
<feature type="domain" description="AAA+ ATPase" evidence="2">
    <location>
        <begin position="48"/>
        <end position="181"/>
    </location>
</feature>
<dbReference type="Pfam" id="PF01695">
    <property type="entry name" value="IstB_IS21"/>
    <property type="match status" value="1"/>
</dbReference>
<dbReference type="CDD" id="cd00009">
    <property type="entry name" value="AAA"/>
    <property type="match status" value="1"/>
</dbReference>
<dbReference type="PANTHER" id="PTHR30050">
    <property type="entry name" value="CHROMOSOMAL REPLICATION INITIATOR PROTEIN DNAA"/>
    <property type="match status" value="1"/>
</dbReference>
<dbReference type="OrthoDB" id="8064373at2"/>
<dbReference type="NCBIfam" id="NF038214">
    <property type="entry name" value="IS21_help_AAA"/>
    <property type="match status" value="1"/>
</dbReference>
<sequence length="198" mass="22940">REHQKTQRHIRAARFRYQASLEELDYSAGRSLDKNQVMRLADCRFIDRKENLLVTGPTGVGKSYLASAIGYQACHLGYKVRYFNMAKLFSWMTMSKADNSYLRELTRLEKTDLLIIDDFGLQPIDGSNRMMLMEVIEDRHGKHSTLIASQLPQEKWYELFDDSTIADAILDRLTHNAHKIVLKGESMRKLKSGIRNNQ</sequence>
<dbReference type="RefSeq" id="WP_147924270.1">
    <property type="nucleotide sequence ID" value="NZ_VRTY01000187.1"/>
</dbReference>
<dbReference type="SUPFAM" id="SSF52540">
    <property type="entry name" value="P-loop containing nucleoside triphosphate hydrolases"/>
    <property type="match status" value="1"/>
</dbReference>
<dbReference type="EMBL" id="VRTY01000187">
    <property type="protein sequence ID" value="TXK20968.1"/>
    <property type="molecule type" value="Genomic_DNA"/>
</dbReference>
<dbReference type="InterPro" id="IPR003593">
    <property type="entry name" value="AAA+_ATPase"/>
</dbReference>
<dbReference type="AlphaFoldDB" id="A0A5C8IH58"/>
<accession>A0A5C8IH58</accession>
<dbReference type="InterPro" id="IPR002611">
    <property type="entry name" value="IstB_ATP-bd"/>
</dbReference>
<dbReference type="InterPro" id="IPR047661">
    <property type="entry name" value="IstB"/>
</dbReference>